<sequence length="253" mass="28352">MKESPLKLCHTSSRSEIIGVKNIHPVPEQLKYCSRDNSSVRALPTCRSGRAKSTLAPSRNDACSLLYSDCGSPDPTCRLYCRVGIGFHLQIHPDGRVNGSHEANHLSVVELFAMSQGVVGIRGVSSRRFLAMNYRGRLHATEGFSEDCVFQESFQKDGYNTFSSVVHRGPRTARPWLVALNKRGRAKMGSSPRVKTQHVSAHFLPRATQQPYEERGFKTYKTPQPLPMSKVTARSTSRQGAAQVKYWPKYRWG</sequence>
<dbReference type="Ensembl" id="ENSGMOT00000059153.1">
    <property type="protein sequence ID" value="ENSGMOP00000067296.1"/>
    <property type="gene ID" value="ENSGMOG00000026902.1"/>
</dbReference>
<proteinExistence type="inferred from homology"/>
<evidence type="ECO:0000256" key="3">
    <source>
        <dbReference type="SAM" id="MobiDB-lite"/>
    </source>
</evidence>
<organism evidence="4 5">
    <name type="scientific">Gadus morhua</name>
    <name type="common">Atlantic cod</name>
    <dbReference type="NCBI Taxonomy" id="8049"/>
    <lineage>
        <taxon>Eukaryota</taxon>
        <taxon>Metazoa</taxon>
        <taxon>Chordata</taxon>
        <taxon>Craniata</taxon>
        <taxon>Vertebrata</taxon>
        <taxon>Euteleostomi</taxon>
        <taxon>Actinopterygii</taxon>
        <taxon>Neopterygii</taxon>
        <taxon>Teleostei</taxon>
        <taxon>Neoteleostei</taxon>
        <taxon>Acanthomorphata</taxon>
        <taxon>Zeiogadaria</taxon>
        <taxon>Gadariae</taxon>
        <taxon>Gadiformes</taxon>
        <taxon>Gadoidei</taxon>
        <taxon>Gadidae</taxon>
        <taxon>Gadus</taxon>
    </lineage>
</organism>
<evidence type="ECO:0000256" key="1">
    <source>
        <dbReference type="ARBA" id="ARBA00007936"/>
    </source>
</evidence>
<dbReference type="Proteomes" id="UP000694546">
    <property type="component" value="Chromosome 6"/>
</dbReference>
<keyword evidence="5" id="KW-1185">Reference proteome</keyword>
<accession>A0A8C5D4A0</accession>
<dbReference type="PRINTS" id="PR00263">
    <property type="entry name" value="HBGFFGF"/>
</dbReference>
<dbReference type="Gene3D" id="2.80.10.50">
    <property type="match status" value="1"/>
</dbReference>
<comment type="similarity">
    <text evidence="1 2">Belongs to the heparin-binding growth factors family.</text>
</comment>
<name>A0A8C5D4A0_GADMO</name>
<dbReference type="GO" id="GO:0008083">
    <property type="term" value="F:growth factor activity"/>
    <property type="evidence" value="ECO:0007669"/>
    <property type="project" value="InterPro"/>
</dbReference>
<reference evidence="4" key="1">
    <citation type="submission" date="2025-08" db="UniProtKB">
        <authorList>
            <consortium name="Ensembl"/>
        </authorList>
    </citation>
    <scope>IDENTIFICATION</scope>
</reference>
<dbReference type="GeneTree" id="ENSGT00940000158449"/>
<dbReference type="AlphaFoldDB" id="A0A8C5D4A0"/>
<dbReference type="PANTHER" id="PTHR11486">
    <property type="entry name" value="FIBROBLAST GROWTH FACTOR"/>
    <property type="match status" value="1"/>
</dbReference>
<dbReference type="SUPFAM" id="SSF50353">
    <property type="entry name" value="Cytokine"/>
    <property type="match status" value="1"/>
</dbReference>
<dbReference type="Pfam" id="PF00167">
    <property type="entry name" value="FGF"/>
    <property type="match status" value="1"/>
</dbReference>
<protein>
    <recommendedName>
        <fullName evidence="2">Fibroblast growth factor</fullName>
        <shortName evidence="2">FGF</shortName>
    </recommendedName>
</protein>
<dbReference type="SMART" id="SM00442">
    <property type="entry name" value="FGF"/>
    <property type="match status" value="1"/>
</dbReference>
<dbReference type="GO" id="GO:0061550">
    <property type="term" value="P:cranial ganglion development"/>
    <property type="evidence" value="ECO:0007669"/>
    <property type="project" value="Ensembl"/>
</dbReference>
<dbReference type="InterPro" id="IPR008996">
    <property type="entry name" value="IL1/FGF"/>
</dbReference>
<gene>
    <name evidence="4" type="primary">FGF5</name>
</gene>
<feature type="region of interest" description="Disordered" evidence="3">
    <location>
        <begin position="218"/>
        <end position="238"/>
    </location>
</feature>
<reference evidence="4" key="2">
    <citation type="submission" date="2025-09" db="UniProtKB">
        <authorList>
            <consortium name="Ensembl"/>
        </authorList>
    </citation>
    <scope>IDENTIFICATION</scope>
</reference>
<evidence type="ECO:0000256" key="2">
    <source>
        <dbReference type="RuleBase" id="RU049442"/>
    </source>
</evidence>
<evidence type="ECO:0000313" key="4">
    <source>
        <dbReference type="Ensembl" id="ENSGMOP00000067296.1"/>
    </source>
</evidence>
<dbReference type="PRINTS" id="PR00262">
    <property type="entry name" value="IL1HBGF"/>
</dbReference>
<evidence type="ECO:0000313" key="5">
    <source>
        <dbReference type="Proteomes" id="UP000694546"/>
    </source>
</evidence>
<dbReference type="InterPro" id="IPR002209">
    <property type="entry name" value="Fibroblast_GF_fam"/>
</dbReference>
<dbReference type="PROSITE" id="PS00247">
    <property type="entry name" value="HBGF_FGF"/>
    <property type="match status" value="1"/>
</dbReference>